<accession>A0ABR7EED2</accession>
<keyword evidence="2" id="KW-0472">Membrane</keyword>
<evidence type="ECO:0000313" key="3">
    <source>
        <dbReference type="EMBL" id="MBC5648138.1"/>
    </source>
</evidence>
<comment type="caution">
    <text evidence="3">The sequence shown here is derived from an EMBL/GenBank/DDBJ whole genome shotgun (WGS) entry which is preliminary data.</text>
</comment>
<organism evidence="3 4">
    <name type="scientific">Christensenella tenuis</name>
    <dbReference type="NCBI Taxonomy" id="2763033"/>
    <lineage>
        <taxon>Bacteria</taxon>
        <taxon>Bacillati</taxon>
        <taxon>Bacillota</taxon>
        <taxon>Clostridia</taxon>
        <taxon>Christensenellales</taxon>
        <taxon>Christensenellaceae</taxon>
        <taxon>Christensenella</taxon>
    </lineage>
</organism>
<proteinExistence type="predicted"/>
<keyword evidence="1" id="KW-0175">Coiled coil</keyword>
<feature type="transmembrane region" description="Helical" evidence="2">
    <location>
        <begin position="606"/>
        <end position="624"/>
    </location>
</feature>
<evidence type="ECO:0000256" key="1">
    <source>
        <dbReference type="SAM" id="Coils"/>
    </source>
</evidence>
<dbReference type="CDD" id="cd00688">
    <property type="entry name" value="ISOPREN_C2_like"/>
    <property type="match status" value="1"/>
</dbReference>
<dbReference type="RefSeq" id="WP_186857655.1">
    <property type="nucleotide sequence ID" value="NZ_JACOON010000003.1"/>
</dbReference>
<dbReference type="SUPFAM" id="SSF48239">
    <property type="entry name" value="Terpenoid cyclases/Protein prenyltransferases"/>
    <property type="match status" value="1"/>
</dbReference>
<name>A0ABR7EED2_9FIRM</name>
<dbReference type="Gene3D" id="1.50.10.20">
    <property type="match status" value="1"/>
</dbReference>
<dbReference type="Proteomes" id="UP000606889">
    <property type="component" value="Unassembled WGS sequence"/>
</dbReference>
<keyword evidence="2" id="KW-0812">Transmembrane</keyword>
<keyword evidence="2" id="KW-1133">Transmembrane helix</keyword>
<dbReference type="InterPro" id="IPR008930">
    <property type="entry name" value="Terpenoid_cyclase/PrenylTrfase"/>
</dbReference>
<keyword evidence="4" id="KW-1185">Reference proteome</keyword>
<evidence type="ECO:0000313" key="4">
    <source>
        <dbReference type="Proteomes" id="UP000606889"/>
    </source>
</evidence>
<dbReference type="EMBL" id="JACOON010000003">
    <property type="protein sequence ID" value="MBC5648138.1"/>
    <property type="molecule type" value="Genomic_DNA"/>
</dbReference>
<reference evidence="3 4" key="1">
    <citation type="submission" date="2020-08" db="EMBL/GenBank/DDBJ databases">
        <title>Genome public.</title>
        <authorList>
            <person name="Liu C."/>
            <person name="Sun Q."/>
        </authorList>
    </citation>
    <scope>NUCLEOTIDE SEQUENCE [LARGE SCALE GENOMIC DNA]</scope>
    <source>
        <strain evidence="3 4">NSJ-35</strain>
    </source>
</reference>
<gene>
    <name evidence="3" type="ORF">H8S18_07285</name>
</gene>
<feature type="coiled-coil region" evidence="1">
    <location>
        <begin position="522"/>
        <end position="549"/>
    </location>
</feature>
<evidence type="ECO:0000256" key="2">
    <source>
        <dbReference type="SAM" id="Phobius"/>
    </source>
</evidence>
<feature type="transmembrane region" description="Helical" evidence="2">
    <location>
        <begin position="25"/>
        <end position="44"/>
    </location>
</feature>
<sequence length="635" mass="70125">MSKVRYKVLGDWGEYFCCKDQLKKCVAIMLCIVFFAFIFITFPMGNAVAYAEESGATQTDEFLEIAEEIIEWKKVSEGDTENLFSFPFLEDAGASSVDWYAVALGRLGYPDDYNAYLAMVEQDVKKRYQTTGGLDEIKATEWHRIALAVLSCGGDPTNLADGSIDLVADGSYNRGKKAALDAQGTNALFWGLILMDAMRYQIPEGAYDSREDILVSILEVQKPDGSFGEADMTAMALQALAPYYNSEKIYEYIREEDGSSCRQTVRAAIDDALAFLSKEQQENGGFLSGDEESCESSAQVIIALCSLGIDPASDSRFLKSGGSVVDAMLAFQQEDGGFAHTMGTSKQASITEAGTSNAMASEQALLALTALIRYEQRLRNVFDFRMEPNDGIKNQIITLENEIEQLKTAPDAQTAAVLYASYLVIPVEERSYVRNYAALSQVMDEFGISKETEHLVDAMNQNTGGDGAIVPLFGGEMNEILHFTEEDAQSAMNLGGSSVMEDSAAIAILLRKLQKSENRADYADVEAYLLEKQEEVQNLETEIDEINTQISALYPIEEVTLEDYDQVYAIIERIEALAPADRTAISGFEDIAAAKEKVDSMRNTQILIIILIAAGAAFAALLVWKRYSRRKYREK</sequence>
<protein>
    <submittedName>
        <fullName evidence="3">Terpene cyclase/mutase family protein</fullName>
    </submittedName>
</protein>